<dbReference type="Gene3D" id="2.60.210.10">
    <property type="entry name" value="Apoptosis, Tumor Necrosis Factor Receptor Associated Protein 2, Chain A"/>
    <property type="match status" value="1"/>
</dbReference>
<evidence type="ECO:0000313" key="5">
    <source>
        <dbReference type="Proteomes" id="UP000324897"/>
    </source>
</evidence>
<dbReference type="Gene3D" id="3.30.710.10">
    <property type="entry name" value="Potassium Channel Kv1.1, Chain A"/>
    <property type="match status" value="1"/>
</dbReference>
<dbReference type="PROSITE" id="PS50097">
    <property type="entry name" value="BTB"/>
    <property type="match status" value="1"/>
</dbReference>
<dbReference type="SMART" id="SM00225">
    <property type="entry name" value="BTB"/>
    <property type="match status" value="1"/>
</dbReference>
<name>A0A5J9U2W7_9POAL</name>
<dbReference type="PANTHER" id="PTHR26379">
    <property type="entry name" value="BTB/POZ AND MATH DOMAIN-CONTAINING PROTEIN 1"/>
    <property type="match status" value="1"/>
</dbReference>
<accession>A0A5J9U2W7</accession>
<comment type="caution">
    <text evidence="4">The sequence shown here is derived from an EMBL/GenBank/DDBJ whole genome shotgun (WGS) entry which is preliminary data.</text>
</comment>
<comment type="similarity">
    <text evidence="2">Belongs to the Tdpoz family.</text>
</comment>
<evidence type="ECO:0000256" key="1">
    <source>
        <dbReference type="ARBA" id="ARBA00004906"/>
    </source>
</evidence>
<dbReference type="SUPFAM" id="SSF54695">
    <property type="entry name" value="POZ domain"/>
    <property type="match status" value="1"/>
</dbReference>
<dbReference type="OrthoDB" id="6359816at2759"/>
<reference evidence="4 5" key="1">
    <citation type="journal article" date="2019" name="Sci. Rep.">
        <title>A high-quality genome of Eragrostis curvula grass provides insights into Poaceae evolution and supports new strategies to enhance forage quality.</title>
        <authorList>
            <person name="Carballo J."/>
            <person name="Santos B.A.C.M."/>
            <person name="Zappacosta D."/>
            <person name="Garbus I."/>
            <person name="Selva J.P."/>
            <person name="Gallo C.A."/>
            <person name="Diaz A."/>
            <person name="Albertini E."/>
            <person name="Caccamo M."/>
            <person name="Echenique V."/>
        </authorList>
    </citation>
    <scope>NUCLEOTIDE SEQUENCE [LARGE SCALE GENOMIC DNA]</scope>
    <source>
        <strain evidence="5">cv. Victoria</strain>
        <tissue evidence="4">Leaf</tissue>
    </source>
</reference>
<dbReference type="Pfam" id="PF24570">
    <property type="entry name" value="BACK_BPM_SPOP"/>
    <property type="match status" value="1"/>
</dbReference>
<dbReference type="CDD" id="cd00121">
    <property type="entry name" value="MATH"/>
    <property type="match status" value="1"/>
</dbReference>
<sequence length="331" mass="37235">MDSRGVIFPSTYIEFALEKADEAKDYPPLKSIPTKEFTLGGRQWRILCYPGGKFKEVRGVGVYLELIDPDIAHEVRVRFTGELPSGRTLATDLTFGKYQKKLDFNGFEGVISHRELAKLQYQRNKFKIACTIVVLRDNRIDVPASDVGSQLDALQELGIDYDIVFNVGGQLIPAHRLVVAARSKVFARMLCGEMSEARKHNVKIQGDAAPFTALVKFAYTDSLPSNAELWTDDAISAWGQLLQLSDCYGMDRMKSLCAASLWDATTEKTVSRTLVFAMDAKCQELQDKCEEFIVEESNLMEAVLSEHFVFTALEYPTVIPRLRKKARLDDV</sequence>
<dbReference type="GO" id="GO:0016567">
    <property type="term" value="P:protein ubiquitination"/>
    <property type="evidence" value="ECO:0007669"/>
    <property type="project" value="InterPro"/>
</dbReference>
<dbReference type="SUPFAM" id="SSF49599">
    <property type="entry name" value="TRAF domain-like"/>
    <property type="match status" value="1"/>
</dbReference>
<dbReference type="InterPro" id="IPR011333">
    <property type="entry name" value="SKP1/BTB/POZ_sf"/>
</dbReference>
<dbReference type="InterPro" id="IPR056423">
    <property type="entry name" value="BACK_BPM_SPOP"/>
</dbReference>
<feature type="non-terminal residue" evidence="4">
    <location>
        <position position="1"/>
    </location>
</feature>
<dbReference type="AlphaFoldDB" id="A0A5J9U2W7"/>
<gene>
    <name evidence="4" type="ORF">EJB05_33540</name>
</gene>
<dbReference type="InterPro" id="IPR045005">
    <property type="entry name" value="BPM1-6"/>
</dbReference>
<evidence type="ECO:0000259" key="3">
    <source>
        <dbReference type="PROSITE" id="PS50097"/>
    </source>
</evidence>
<comment type="pathway">
    <text evidence="1">Protein modification; protein ubiquitination.</text>
</comment>
<dbReference type="Gramene" id="TVU17500">
    <property type="protein sequence ID" value="TVU17500"/>
    <property type="gene ID" value="EJB05_33540"/>
</dbReference>
<dbReference type="Pfam" id="PF00651">
    <property type="entry name" value="BTB"/>
    <property type="match status" value="1"/>
</dbReference>
<evidence type="ECO:0000256" key="2">
    <source>
        <dbReference type="ARBA" id="ARBA00010846"/>
    </source>
</evidence>
<dbReference type="InterPro" id="IPR008974">
    <property type="entry name" value="TRAF-like"/>
</dbReference>
<proteinExistence type="inferred from homology"/>
<dbReference type="InterPro" id="IPR000210">
    <property type="entry name" value="BTB/POZ_dom"/>
</dbReference>
<organism evidence="4 5">
    <name type="scientific">Eragrostis curvula</name>
    <name type="common">weeping love grass</name>
    <dbReference type="NCBI Taxonomy" id="38414"/>
    <lineage>
        <taxon>Eukaryota</taxon>
        <taxon>Viridiplantae</taxon>
        <taxon>Streptophyta</taxon>
        <taxon>Embryophyta</taxon>
        <taxon>Tracheophyta</taxon>
        <taxon>Spermatophyta</taxon>
        <taxon>Magnoliopsida</taxon>
        <taxon>Liliopsida</taxon>
        <taxon>Poales</taxon>
        <taxon>Poaceae</taxon>
        <taxon>PACMAD clade</taxon>
        <taxon>Chloridoideae</taxon>
        <taxon>Eragrostideae</taxon>
        <taxon>Eragrostidinae</taxon>
        <taxon>Eragrostis</taxon>
    </lineage>
</organism>
<dbReference type="EMBL" id="RWGY01000029">
    <property type="protein sequence ID" value="TVU17500.1"/>
    <property type="molecule type" value="Genomic_DNA"/>
</dbReference>
<keyword evidence="5" id="KW-1185">Reference proteome</keyword>
<dbReference type="InterPro" id="IPR002083">
    <property type="entry name" value="MATH/TRAF_dom"/>
</dbReference>
<dbReference type="Proteomes" id="UP000324897">
    <property type="component" value="Chromosome 7"/>
</dbReference>
<evidence type="ECO:0000313" key="4">
    <source>
        <dbReference type="EMBL" id="TVU17500.1"/>
    </source>
</evidence>
<feature type="domain" description="BTB" evidence="3">
    <location>
        <begin position="161"/>
        <end position="227"/>
    </location>
</feature>
<protein>
    <recommendedName>
        <fullName evidence="3">BTB domain-containing protein</fullName>
    </recommendedName>
</protein>